<protein>
    <submittedName>
        <fullName evidence="1">Uncharacterized protein</fullName>
    </submittedName>
</protein>
<dbReference type="Proteomes" id="UP000322631">
    <property type="component" value="Chromosome"/>
</dbReference>
<keyword evidence="2" id="KW-1185">Reference proteome</keyword>
<dbReference type="RefSeq" id="WP_148883467.1">
    <property type="nucleotide sequence ID" value="NZ_CP041932.1"/>
</dbReference>
<reference evidence="1 2" key="1">
    <citation type="submission" date="2019-07" db="EMBL/GenBank/DDBJ databases">
        <title>Complete genome of Thermococcus acidophilus.</title>
        <authorList>
            <person name="Li X."/>
        </authorList>
    </citation>
    <scope>NUCLEOTIDE SEQUENCE [LARGE SCALE GENOMIC DNA]</scope>
    <source>
        <strain evidence="1 2">SY113</strain>
    </source>
</reference>
<evidence type="ECO:0000313" key="2">
    <source>
        <dbReference type="Proteomes" id="UP000322631"/>
    </source>
</evidence>
<dbReference type="AlphaFoldDB" id="A0A5C0SMD9"/>
<dbReference type="PROSITE" id="PS51257">
    <property type="entry name" value="PROKAR_LIPOPROTEIN"/>
    <property type="match status" value="1"/>
</dbReference>
<dbReference type="KEGG" id="them:FPV09_11275"/>
<proteinExistence type="predicted"/>
<dbReference type="EMBL" id="CP041932">
    <property type="protein sequence ID" value="QEK15561.1"/>
    <property type="molecule type" value="Genomic_DNA"/>
</dbReference>
<organism evidence="1 2">
    <name type="scientific">Thermococcus aciditolerans</name>
    <dbReference type="NCBI Taxonomy" id="2598455"/>
    <lineage>
        <taxon>Archaea</taxon>
        <taxon>Methanobacteriati</taxon>
        <taxon>Methanobacteriota</taxon>
        <taxon>Thermococci</taxon>
        <taxon>Thermococcales</taxon>
        <taxon>Thermococcaceae</taxon>
        <taxon>Thermococcus</taxon>
    </lineage>
</organism>
<accession>A0A5C0SMD9</accession>
<name>A0A5C0SMD9_9EURY</name>
<sequence length="305" mass="33517">MRKLLSMAVLLLVFAAALGSGCIGSSSEETREEGDTYTASTVSLFDADTLHVIVTPDIEYSHAAVIRYANGSVLYILAVPDEDYVSVEDGKVYIDDDWISLSTVEERDGAFYWDVSFRESDDGFSIATSDGSVSYHVENGNWDETPDVGDAQQFYNYLVGIFDRALSSEATVYDIEYSYSDGELISLDDLSAQNVGRGDVEMMADEFITDDYYYFYIGDSTGYEGMDGYYMKGSIAPVLVGFAMGLADNDANGNSYVLAVPVEYKDAITLHTDENGKIDGIYVDINTVPEGTHAYVAYMENGEFS</sequence>
<evidence type="ECO:0000313" key="1">
    <source>
        <dbReference type="EMBL" id="QEK15561.1"/>
    </source>
</evidence>
<dbReference type="GeneID" id="41610444"/>
<gene>
    <name evidence="1" type="ORF">FPV09_11275</name>
</gene>